<dbReference type="Proteomes" id="UP000054937">
    <property type="component" value="Unassembled WGS sequence"/>
</dbReference>
<dbReference type="EMBL" id="LDAU01000048">
    <property type="protein sequence ID" value="KRX09517.1"/>
    <property type="molecule type" value="Genomic_DNA"/>
</dbReference>
<evidence type="ECO:0000313" key="2">
    <source>
        <dbReference type="Proteomes" id="UP000054937"/>
    </source>
</evidence>
<protein>
    <submittedName>
        <fullName evidence="1">Uncharacterized protein</fullName>
    </submittedName>
</protein>
<sequence>MSTIENKKELLKSKSPTLRYKNSKKAQFLNKISILLDQIIFIINTKSRNPYKNSKSMNFQGDLILFMSFSVCKMLKFRQNLNCRLKLKFYKKLRIIEIYH</sequence>
<keyword evidence="2" id="KW-1185">Reference proteome</keyword>
<accession>A0A0V0R4V1</accession>
<organism evidence="1 2">
    <name type="scientific">Pseudocohnilembus persalinus</name>
    <name type="common">Ciliate</name>
    <dbReference type="NCBI Taxonomy" id="266149"/>
    <lineage>
        <taxon>Eukaryota</taxon>
        <taxon>Sar</taxon>
        <taxon>Alveolata</taxon>
        <taxon>Ciliophora</taxon>
        <taxon>Intramacronucleata</taxon>
        <taxon>Oligohymenophorea</taxon>
        <taxon>Scuticociliatia</taxon>
        <taxon>Philasterida</taxon>
        <taxon>Pseudocohnilembidae</taxon>
        <taxon>Pseudocohnilembus</taxon>
    </lineage>
</organism>
<dbReference type="InParanoid" id="A0A0V0R4V1"/>
<dbReference type="AlphaFoldDB" id="A0A0V0R4V1"/>
<comment type="caution">
    <text evidence="1">The sequence shown here is derived from an EMBL/GenBank/DDBJ whole genome shotgun (WGS) entry which is preliminary data.</text>
</comment>
<reference evidence="1 2" key="1">
    <citation type="journal article" date="2015" name="Sci. Rep.">
        <title>Genome of the facultative scuticociliatosis pathogen Pseudocohnilembus persalinus provides insight into its virulence through horizontal gene transfer.</title>
        <authorList>
            <person name="Xiong J."/>
            <person name="Wang G."/>
            <person name="Cheng J."/>
            <person name="Tian M."/>
            <person name="Pan X."/>
            <person name="Warren A."/>
            <person name="Jiang C."/>
            <person name="Yuan D."/>
            <person name="Miao W."/>
        </authorList>
    </citation>
    <scope>NUCLEOTIDE SEQUENCE [LARGE SCALE GENOMIC DNA]</scope>
    <source>
        <strain evidence="1">36N120E</strain>
    </source>
</reference>
<evidence type="ECO:0000313" key="1">
    <source>
        <dbReference type="EMBL" id="KRX09517.1"/>
    </source>
</evidence>
<proteinExistence type="predicted"/>
<name>A0A0V0R4V1_PSEPJ</name>
<gene>
    <name evidence="1" type="ORF">PPERSA_12260</name>
</gene>